<dbReference type="InterPro" id="IPR001709">
    <property type="entry name" value="Flavoprot_Pyr_Nucl_cyt_Rdtase"/>
</dbReference>
<dbReference type="Gene3D" id="3.40.50.80">
    <property type="entry name" value="Nucleotide-binding domain of ferredoxin-NADP reductase (FNR) module"/>
    <property type="match status" value="1"/>
</dbReference>
<dbReference type="RefSeq" id="XP_027620262.1">
    <property type="nucleotide sequence ID" value="XM_027764461.1"/>
</dbReference>
<reference evidence="2 3" key="1">
    <citation type="journal article" date="2018" name="Sci. Rep.">
        <title>Genome sequence of the cauliflower mushroom Sparassis crispa (Hanabiratake) and its association with beneficial usage.</title>
        <authorList>
            <person name="Kiyama R."/>
            <person name="Furutani Y."/>
            <person name="Kawaguchi K."/>
            <person name="Nakanishi T."/>
        </authorList>
    </citation>
    <scope>NUCLEOTIDE SEQUENCE [LARGE SCALE GENOMIC DNA]</scope>
</reference>
<dbReference type="Proteomes" id="UP000287166">
    <property type="component" value="Unassembled WGS sequence"/>
</dbReference>
<protein>
    <recommendedName>
        <fullName evidence="4">FAD-binding FR-type domain-containing protein</fullName>
    </recommendedName>
</protein>
<dbReference type="InterPro" id="IPR039261">
    <property type="entry name" value="FNR_nucleotide-bd"/>
</dbReference>
<evidence type="ECO:0008006" key="4">
    <source>
        <dbReference type="Google" id="ProtNLM"/>
    </source>
</evidence>
<dbReference type="GO" id="GO:0010181">
    <property type="term" value="F:FMN binding"/>
    <property type="evidence" value="ECO:0007669"/>
    <property type="project" value="TreeGrafter"/>
</dbReference>
<gene>
    <name evidence="2" type="ORF">SCP_1600100</name>
</gene>
<dbReference type="PANTHER" id="PTHR19384">
    <property type="entry name" value="NITRIC OXIDE SYNTHASE-RELATED"/>
    <property type="match status" value="1"/>
</dbReference>
<dbReference type="GO" id="GO:0005829">
    <property type="term" value="C:cytosol"/>
    <property type="evidence" value="ECO:0007669"/>
    <property type="project" value="TreeGrafter"/>
</dbReference>
<dbReference type="GO" id="GO:0050660">
    <property type="term" value="F:flavin adenine dinucleotide binding"/>
    <property type="evidence" value="ECO:0007669"/>
    <property type="project" value="TreeGrafter"/>
</dbReference>
<keyword evidence="3" id="KW-1185">Reference proteome</keyword>
<dbReference type="SUPFAM" id="SSF52343">
    <property type="entry name" value="Ferredoxin reductase-like, C-terminal NADP-linked domain"/>
    <property type="match status" value="1"/>
</dbReference>
<evidence type="ECO:0000313" key="3">
    <source>
        <dbReference type="Proteomes" id="UP000287166"/>
    </source>
</evidence>
<dbReference type="OrthoDB" id="3218552at2759"/>
<dbReference type="EMBL" id="BFAD01000016">
    <property type="protein sequence ID" value="GBE89349.1"/>
    <property type="molecule type" value="Genomic_DNA"/>
</dbReference>
<dbReference type="PANTHER" id="PTHR19384:SF10">
    <property type="entry name" value="NADPH-DEPENDENT DIFLAVIN OXIDOREDUCTASE 1"/>
    <property type="match status" value="1"/>
</dbReference>
<proteinExistence type="predicted"/>
<organism evidence="2 3">
    <name type="scientific">Sparassis crispa</name>
    <dbReference type="NCBI Taxonomy" id="139825"/>
    <lineage>
        <taxon>Eukaryota</taxon>
        <taxon>Fungi</taxon>
        <taxon>Dikarya</taxon>
        <taxon>Basidiomycota</taxon>
        <taxon>Agaricomycotina</taxon>
        <taxon>Agaricomycetes</taxon>
        <taxon>Polyporales</taxon>
        <taxon>Sparassidaceae</taxon>
        <taxon>Sparassis</taxon>
    </lineage>
</organism>
<sequence length="361" mass="40296">MVHYRTMLRVPRRGVCMSYLARLRAGVWCCVESGVGAESAVGDRLRVGIRKGLFALPEHAHTSVICVGPGTGIAPRRALIEERVFAGSTEKTLYFGCRLAKNDQHYYSEWEAHVWRELTYRVIYSRNGLPGGRSDVCAFDRETRPTMVCGDGNTQKFGNVDGLRVTGRGLLFVSATVMPWPNRVLAQFALVPPNPRENEYYGPYNKLLNYLFPPDSPYTVVPQYLQPASAKGIEYVVLFEIVVENRPVFILEVKEPVDLEYVSARESADDQIRHCIEDLVGRCPIPTLHAVSAMGTRLCFYRQDTGPGAGPILPIGIARHPERVNDAAPAERWDCDILDPEGEARFRAVVEEIKVGCVDLA</sequence>
<dbReference type="GeneID" id="38786266"/>
<keyword evidence="1" id="KW-0285">Flavoprotein</keyword>
<dbReference type="STRING" id="139825.A0A401H4P6"/>
<dbReference type="InParanoid" id="A0A401H4P6"/>
<evidence type="ECO:0000256" key="1">
    <source>
        <dbReference type="ARBA" id="ARBA00022630"/>
    </source>
</evidence>
<comment type="caution">
    <text evidence="2">The sequence shown here is derived from an EMBL/GenBank/DDBJ whole genome shotgun (WGS) entry which is preliminary data.</text>
</comment>
<name>A0A401H4P6_9APHY</name>
<dbReference type="PRINTS" id="PR00371">
    <property type="entry name" value="FPNCR"/>
</dbReference>
<accession>A0A401H4P6</accession>
<dbReference type="AlphaFoldDB" id="A0A401H4P6"/>
<evidence type="ECO:0000313" key="2">
    <source>
        <dbReference type="EMBL" id="GBE89349.1"/>
    </source>
</evidence>
<dbReference type="GO" id="GO:0016491">
    <property type="term" value="F:oxidoreductase activity"/>
    <property type="evidence" value="ECO:0007669"/>
    <property type="project" value="InterPro"/>
</dbReference>